<keyword evidence="8" id="KW-1185">Reference proteome</keyword>
<comment type="subcellular location">
    <subcellularLocation>
        <location evidence="1">Secreted</location>
    </subcellularLocation>
</comment>
<feature type="compositionally biased region" description="Basic residues" evidence="4">
    <location>
        <begin position="237"/>
        <end position="247"/>
    </location>
</feature>
<evidence type="ECO:0000256" key="4">
    <source>
        <dbReference type="SAM" id="MobiDB-lite"/>
    </source>
</evidence>
<dbReference type="InterPro" id="IPR001073">
    <property type="entry name" value="C1q_dom"/>
</dbReference>
<dbReference type="InterPro" id="IPR050822">
    <property type="entry name" value="Cerebellin_Synaptic_Org"/>
</dbReference>
<accession>A0ABP0FZF5</accession>
<dbReference type="Proteomes" id="UP001642483">
    <property type="component" value="Unassembled WGS sequence"/>
</dbReference>
<feature type="region of interest" description="Disordered" evidence="4">
    <location>
        <begin position="228"/>
        <end position="250"/>
    </location>
</feature>
<evidence type="ECO:0000256" key="1">
    <source>
        <dbReference type="ARBA" id="ARBA00004613"/>
    </source>
</evidence>
<dbReference type="EMBL" id="CAWYQH010000097">
    <property type="protein sequence ID" value="CAK8683789.1"/>
    <property type="molecule type" value="Genomic_DNA"/>
</dbReference>
<keyword evidence="2" id="KW-0964">Secreted</keyword>
<proteinExistence type="predicted"/>
<protein>
    <recommendedName>
        <fullName evidence="6">C1q domain-containing protein</fullName>
    </recommendedName>
</protein>
<sequence length="401" mass="45719">MKILSDENFTTFRWNRNTMLITALNVVIFCWVGAMIEVHAQHRNNERMSAGFEDDLSGRIDQKNAGLGNLPATFSVARTTSLKGHKQKQNGVNFDKVFVNEGGHLNPNTGIFTVPFDGVYQFSYSGAALPHKKLSLQLMKNHYEVQSLAFDGKRRKNPQVQNQQTVLQLDRGDRIWIRLAPNRSFGVIGFKRNGYSTTFTGHILRRVSRDDYAPTNLDGISLTPVQLDNDHSDVKSNRRKRSSRTKRLANPLQNANSNFVAFSVARTTSVFGSDSNRTFIPTSRDGILTYDRVFVNTYDVMNQQTGEFVTPRNGLYYFAYTVGKYPKKKLSVALMKNDNEFQVLAYDESITNQRHMQSQTIILQLERGDKIWLKSYNSKDYAVYSNMGKYITFNGYLLSAM</sequence>
<keyword evidence="5" id="KW-0812">Transmembrane</keyword>
<dbReference type="SMART" id="SM00110">
    <property type="entry name" value="C1Q"/>
    <property type="match status" value="2"/>
</dbReference>
<dbReference type="SUPFAM" id="SSF49842">
    <property type="entry name" value="TNF-like"/>
    <property type="match status" value="2"/>
</dbReference>
<feature type="domain" description="C1q" evidence="6">
    <location>
        <begin position="255"/>
        <end position="401"/>
    </location>
</feature>
<comment type="caution">
    <text evidence="7">The sequence shown here is derived from an EMBL/GenBank/DDBJ whole genome shotgun (WGS) entry which is preliminary data.</text>
</comment>
<evidence type="ECO:0000256" key="3">
    <source>
        <dbReference type="ARBA" id="ARBA00022729"/>
    </source>
</evidence>
<dbReference type="PRINTS" id="PR00007">
    <property type="entry name" value="COMPLEMNTC1Q"/>
</dbReference>
<feature type="domain" description="C1q" evidence="6">
    <location>
        <begin position="67"/>
        <end position="210"/>
    </location>
</feature>
<evidence type="ECO:0000313" key="7">
    <source>
        <dbReference type="EMBL" id="CAK8683789.1"/>
    </source>
</evidence>
<name>A0ABP0FZF5_CLALP</name>
<dbReference type="PANTHER" id="PTHR22923">
    <property type="entry name" value="CEREBELLIN-RELATED"/>
    <property type="match status" value="1"/>
</dbReference>
<dbReference type="PROSITE" id="PS50871">
    <property type="entry name" value="C1Q"/>
    <property type="match status" value="2"/>
</dbReference>
<gene>
    <name evidence="7" type="ORF">CVLEPA_LOCUS14821</name>
</gene>
<evidence type="ECO:0000256" key="2">
    <source>
        <dbReference type="ARBA" id="ARBA00022525"/>
    </source>
</evidence>
<organism evidence="7 8">
    <name type="scientific">Clavelina lepadiformis</name>
    <name type="common">Light-bulb sea squirt</name>
    <name type="synonym">Ascidia lepadiformis</name>
    <dbReference type="NCBI Taxonomy" id="159417"/>
    <lineage>
        <taxon>Eukaryota</taxon>
        <taxon>Metazoa</taxon>
        <taxon>Chordata</taxon>
        <taxon>Tunicata</taxon>
        <taxon>Ascidiacea</taxon>
        <taxon>Aplousobranchia</taxon>
        <taxon>Clavelinidae</taxon>
        <taxon>Clavelina</taxon>
    </lineage>
</organism>
<dbReference type="PANTHER" id="PTHR22923:SF62">
    <property type="entry name" value="CVP18"/>
    <property type="match status" value="1"/>
</dbReference>
<dbReference type="Pfam" id="PF00386">
    <property type="entry name" value="C1q"/>
    <property type="match status" value="2"/>
</dbReference>
<keyword evidence="5" id="KW-0472">Membrane</keyword>
<dbReference type="Gene3D" id="2.60.120.40">
    <property type="match status" value="2"/>
</dbReference>
<reference evidence="7 8" key="1">
    <citation type="submission" date="2024-02" db="EMBL/GenBank/DDBJ databases">
        <authorList>
            <person name="Daric V."/>
            <person name="Darras S."/>
        </authorList>
    </citation>
    <scope>NUCLEOTIDE SEQUENCE [LARGE SCALE GENOMIC DNA]</scope>
</reference>
<feature type="transmembrane region" description="Helical" evidence="5">
    <location>
        <begin position="20"/>
        <end position="38"/>
    </location>
</feature>
<evidence type="ECO:0000313" key="8">
    <source>
        <dbReference type="Proteomes" id="UP001642483"/>
    </source>
</evidence>
<keyword evidence="3" id="KW-0732">Signal</keyword>
<keyword evidence="5" id="KW-1133">Transmembrane helix</keyword>
<dbReference type="InterPro" id="IPR008983">
    <property type="entry name" value="Tumour_necrosis_fac-like_dom"/>
</dbReference>
<evidence type="ECO:0000256" key="5">
    <source>
        <dbReference type="SAM" id="Phobius"/>
    </source>
</evidence>
<evidence type="ECO:0000259" key="6">
    <source>
        <dbReference type="PROSITE" id="PS50871"/>
    </source>
</evidence>